<keyword evidence="3" id="KW-1185">Reference proteome</keyword>
<feature type="compositionally biased region" description="Basic and acidic residues" evidence="1">
    <location>
        <begin position="55"/>
        <end position="65"/>
    </location>
</feature>
<reference evidence="2" key="1">
    <citation type="submission" date="2024-05" db="EMBL/GenBank/DDBJ databases">
        <title>30 novel species of actinomycetes from the DSMZ collection.</title>
        <authorList>
            <person name="Nouioui I."/>
        </authorList>
    </citation>
    <scope>NUCLEOTIDE SEQUENCE</scope>
    <source>
        <strain evidence="2">DSM 41527</strain>
    </source>
</reference>
<feature type="region of interest" description="Disordered" evidence="1">
    <location>
        <begin position="1"/>
        <end position="104"/>
    </location>
</feature>
<feature type="compositionally biased region" description="Basic and acidic residues" evidence="1">
    <location>
        <begin position="79"/>
        <end position="97"/>
    </location>
</feature>
<evidence type="ECO:0000313" key="3">
    <source>
        <dbReference type="Proteomes" id="UP001180551"/>
    </source>
</evidence>
<dbReference type="EMBL" id="JAVRFE010000004">
    <property type="protein sequence ID" value="MDT0454951.1"/>
    <property type="molecule type" value="Genomic_DNA"/>
</dbReference>
<evidence type="ECO:0008006" key="4">
    <source>
        <dbReference type="Google" id="ProtNLM"/>
    </source>
</evidence>
<dbReference type="Proteomes" id="UP001180551">
    <property type="component" value="Unassembled WGS sequence"/>
</dbReference>
<organism evidence="2 3">
    <name type="scientific">Streptomyces mooreae</name>
    <dbReference type="NCBI Taxonomy" id="3075523"/>
    <lineage>
        <taxon>Bacteria</taxon>
        <taxon>Bacillati</taxon>
        <taxon>Actinomycetota</taxon>
        <taxon>Actinomycetes</taxon>
        <taxon>Kitasatosporales</taxon>
        <taxon>Streptomycetaceae</taxon>
        <taxon>Streptomyces</taxon>
    </lineage>
</organism>
<evidence type="ECO:0000256" key="1">
    <source>
        <dbReference type="SAM" id="MobiDB-lite"/>
    </source>
</evidence>
<feature type="compositionally biased region" description="Basic and acidic residues" evidence="1">
    <location>
        <begin position="1"/>
        <end position="28"/>
    </location>
</feature>
<name>A0ABU2T2B7_9ACTN</name>
<accession>A0ABU2T2B7</accession>
<gene>
    <name evidence="2" type="ORF">RM550_04230</name>
</gene>
<sequence>MSDEHRSEEHRSADDAASRAMPRDEERRLARKALAGRARDADDLSLLTDMLGLDPSRDPDHEAAHGRQPGPGRGAGRATGRERRQELRRDTCRDARSRSGGPGA</sequence>
<protein>
    <recommendedName>
        <fullName evidence="4">DUF3040 domain-containing protein</fullName>
    </recommendedName>
</protein>
<dbReference type="RefSeq" id="WP_311622375.1">
    <property type="nucleotide sequence ID" value="NZ_JAVRFE010000004.1"/>
</dbReference>
<proteinExistence type="predicted"/>
<comment type="caution">
    <text evidence="2">The sequence shown here is derived from an EMBL/GenBank/DDBJ whole genome shotgun (WGS) entry which is preliminary data.</text>
</comment>
<evidence type="ECO:0000313" key="2">
    <source>
        <dbReference type="EMBL" id="MDT0454951.1"/>
    </source>
</evidence>